<protein>
    <submittedName>
        <fullName evidence="5">Mitochondrial ribosome-associated GTPase 1-like</fullName>
    </submittedName>
</protein>
<keyword evidence="4" id="KW-1185">Reference proteome</keyword>
<dbReference type="Pfam" id="PF01926">
    <property type="entry name" value="MMR_HSR1"/>
    <property type="match status" value="1"/>
</dbReference>
<reference evidence="5" key="1">
    <citation type="submission" date="2025-08" db="UniProtKB">
        <authorList>
            <consortium name="RefSeq"/>
        </authorList>
    </citation>
    <scope>IDENTIFICATION</scope>
</reference>
<proteinExistence type="predicted"/>
<evidence type="ECO:0000313" key="5">
    <source>
        <dbReference type="RefSeq" id="XP_008563576.1"/>
    </source>
</evidence>
<dbReference type="InterPro" id="IPR023179">
    <property type="entry name" value="GTP-bd_ortho_bundle_sf"/>
</dbReference>
<dbReference type="Gene3D" id="3.40.50.300">
    <property type="entry name" value="P-loop containing nucleotide triphosphate hydrolases"/>
    <property type="match status" value="1"/>
</dbReference>
<evidence type="ECO:0000256" key="2">
    <source>
        <dbReference type="ARBA" id="ARBA00023134"/>
    </source>
</evidence>
<organism evidence="4 5">
    <name type="scientific">Galeopterus variegatus</name>
    <name type="common">Malayan flying lemur</name>
    <name type="synonym">Cynocephalus variegatus</name>
    <dbReference type="NCBI Taxonomy" id="482537"/>
    <lineage>
        <taxon>Eukaryota</taxon>
        <taxon>Metazoa</taxon>
        <taxon>Chordata</taxon>
        <taxon>Craniata</taxon>
        <taxon>Vertebrata</taxon>
        <taxon>Euteleostomi</taxon>
        <taxon>Mammalia</taxon>
        <taxon>Eutheria</taxon>
        <taxon>Euarchontoglires</taxon>
        <taxon>Dermoptera</taxon>
        <taxon>Cynocephalidae</taxon>
        <taxon>Galeopterus</taxon>
    </lineage>
</organism>
<dbReference type="InterPro" id="IPR006073">
    <property type="entry name" value="GTP-bd"/>
</dbReference>
<dbReference type="InterPro" id="IPR027417">
    <property type="entry name" value="P-loop_NTPase"/>
</dbReference>
<evidence type="ECO:0000256" key="1">
    <source>
        <dbReference type="ARBA" id="ARBA00022741"/>
    </source>
</evidence>
<accession>A0ABM0Q5D5</accession>
<keyword evidence="1" id="KW-0547">Nucleotide-binding</keyword>
<dbReference type="Proteomes" id="UP000694923">
    <property type="component" value="Unplaced"/>
</dbReference>
<dbReference type="RefSeq" id="XP_008563576.1">
    <property type="nucleotide sequence ID" value="XM_008565354.1"/>
</dbReference>
<dbReference type="GeneID" id="103584291"/>
<sequence>MVPCVLGLLQIIPMVTELIGSSYRYHRAECLEYCIMVIGVPNVGKSSLINSLRRQHLRKGKAARVGGEPGITRAVMSRIQVCERPLMFLLDTPGVLAPRIGSVEMGLKLALCGTVLDHLVGEETMADYLLYTLNKQQLFG</sequence>
<dbReference type="PANTHER" id="PTHR45782">
    <property type="entry name" value="MITOCHONDRIAL RIBOSOME-ASSOCIATED GTPASE 1"/>
    <property type="match status" value="1"/>
</dbReference>
<dbReference type="SUPFAM" id="SSF52540">
    <property type="entry name" value="P-loop containing nucleoside triphosphate hydrolases"/>
    <property type="match status" value="1"/>
</dbReference>
<keyword evidence="2" id="KW-0342">GTP-binding</keyword>
<dbReference type="PANTHER" id="PTHR45782:SF4">
    <property type="entry name" value="MITOCHONDRIAL RIBOSOME-ASSOCIATED GTPASE 1"/>
    <property type="match status" value="1"/>
</dbReference>
<evidence type="ECO:0000259" key="3">
    <source>
        <dbReference type="Pfam" id="PF01926"/>
    </source>
</evidence>
<dbReference type="Gene3D" id="1.10.1580.10">
    <property type="match status" value="1"/>
</dbReference>
<name>A0ABM0Q5D5_GALVR</name>
<feature type="domain" description="G" evidence="3">
    <location>
        <begin position="35"/>
        <end position="97"/>
    </location>
</feature>
<gene>
    <name evidence="5" type="primary">LOC103584291</name>
</gene>
<evidence type="ECO:0000313" key="4">
    <source>
        <dbReference type="Proteomes" id="UP000694923"/>
    </source>
</evidence>